<evidence type="ECO:0000313" key="1">
    <source>
        <dbReference type="EMBL" id="PZO11155.1"/>
    </source>
</evidence>
<proteinExistence type="predicted"/>
<evidence type="ECO:0008006" key="3">
    <source>
        <dbReference type="Google" id="ProtNLM"/>
    </source>
</evidence>
<sequence>MLNLKSGFQSLTYQAISANEIALGMYVIDDMLPQANWPEGHAEKVDNLIATLEQLRGFWVTKLSWASGIIVATKR</sequence>
<organism evidence="1 2">
    <name type="scientific">Leptolyngbya foveolarum</name>
    <dbReference type="NCBI Taxonomy" id="47253"/>
    <lineage>
        <taxon>Bacteria</taxon>
        <taxon>Bacillati</taxon>
        <taxon>Cyanobacteriota</taxon>
        <taxon>Cyanophyceae</taxon>
        <taxon>Leptolyngbyales</taxon>
        <taxon>Leptolyngbyaceae</taxon>
        <taxon>Leptolyngbya group</taxon>
        <taxon>Leptolyngbya</taxon>
    </lineage>
</organism>
<dbReference type="Proteomes" id="UP000249354">
    <property type="component" value="Unassembled WGS sequence"/>
</dbReference>
<accession>A0A2W4VNH4</accession>
<dbReference type="AlphaFoldDB" id="A0A2W4VNH4"/>
<comment type="caution">
    <text evidence="1">The sequence shown here is derived from an EMBL/GenBank/DDBJ whole genome shotgun (WGS) entry which is preliminary data.</text>
</comment>
<protein>
    <recommendedName>
        <fullName evidence="3">Methyltransferase</fullName>
    </recommendedName>
</protein>
<dbReference type="EMBL" id="QBMC01000200">
    <property type="protein sequence ID" value="PZO11155.1"/>
    <property type="molecule type" value="Genomic_DNA"/>
</dbReference>
<gene>
    <name evidence="1" type="ORF">DCF25_19940</name>
</gene>
<reference evidence="1 2" key="2">
    <citation type="submission" date="2018-06" db="EMBL/GenBank/DDBJ databases">
        <title>Metagenomic assembly of (sub)arctic Cyanobacteria and their associated microbiome from non-axenic cultures.</title>
        <authorList>
            <person name="Baurain D."/>
        </authorList>
    </citation>
    <scope>NUCLEOTIDE SEQUENCE [LARGE SCALE GENOMIC DNA]</scope>
    <source>
        <strain evidence="1">ULC129bin1</strain>
    </source>
</reference>
<reference evidence="2" key="1">
    <citation type="submission" date="2018-04" db="EMBL/GenBank/DDBJ databases">
        <authorList>
            <person name="Cornet L."/>
        </authorList>
    </citation>
    <scope>NUCLEOTIDE SEQUENCE [LARGE SCALE GENOMIC DNA]</scope>
</reference>
<evidence type="ECO:0000313" key="2">
    <source>
        <dbReference type="Proteomes" id="UP000249354"/>
    </source>
</evidence>
<name>A0A2W4VNH4_9CYAN</name>